<dbReference type="EMBL" id="CP036279">
    <property type="protein sequence ID" value="QDU61876.1"/>
    <property type="molecule type" value="Genomic_DNA"/>
</dbReference>
<dbReference type="AlphaFoldDB" id="A0A518B4L7"/>
<dbReference type="Proteomes" id="UP000317093">
    <property type="component" value="Chromosome"/>
</dbReference>
<accession>A0A518B4L7</accession>
<reference evidence="1 2" key="1">
    <citation type="submission" date="2019-02" db="EMBL/GenBank/DDBJ databases">
        <title>Deep-cultivation of Planctomycetes and their phenomic and genomic characterization uncovers novel biology.</title>
        <authorList>
            <person name="Wiegand S."/>
            <person name="Jogler M."/>
            <person name="Boedeker C."/>
            <person name="Pinto D."/>
            <person name="Vollmers J."/>
            <person name="Rivas-Marin E."/>
            <person name="Kohn T."/>
            <person name="Peeters S.H."/>
            <person name="Heuer A."/>
            <person name="Rast P."/>
            <person name="Oberbeckmann S."/>
            <person name="Bunk B."/>
            <person name="Jeske O."/>
            <person name="Meyerdierks A."/>
            <person name="Storesund J.E."/>
            <person name="Kallscheuer N."/>
            <person name="Luecker S."/>
            <person name="Lage O.M."/>
            <person name="Pohl T."/>
            <person name="Merkel B.J."/>
            <person name="Hornburger P."/>
            <person name="Mueller R.-W."/>
            <person name="Bruemmer F."/>
            <person name="Labrenz M."/>
            <person name="Spormann A.M."/>
            <person name="Op den Camp H."/>
            <person name="Overmann J."/>
            <person name="Amann R."/>
            <person name="Jetten M.S.M."/>
            <person name="Mascher T."/>
            <person name="Medema M.H."/>
            <person name="Devos D.P."/>
            <person name="Kaster A.-K."/>
            <person name="Ovreas L."/>
            <person name="Rohde M."/>
            <person name="Galperin M.Y."/>
            <person name="Jogler C."/>
        </authorList>
    </citation>
    <scope>NUCLEOTIDE SEQUENCE [LARGE SCALE GENOMIC DNA]</scope>
    <source>
        <strain evidence="1 2">Pan216</strain>
    </source>
</reference>
<protein>
    <submittedName>
        <fullName evidence="1">Uncharacterized protein</fullName>
    </submittedName>
</protein>
<gene>
    <name evidence="1" type="ORF">Pan216_27410</name>
</gene>
<organism evidence="1 2">
    <name type="scientific">Kolteria novifilia</name>
    <dbReference type="NCBI Taxonomy" id="2527975"/>
    <lineage>
        <taxon>Bacteria</taxon>
        <taxon>Pseudomonadati</taxon>
        <taxon>Planctomycetota</taxon>
        <taxon>Planctomycetia</taxon>
        <taxon>Kolteriales</taxon>
        <taxon>Kolteriaceae</taxon>
        <taxon>Kolteria</taxon>
    </lineage>
</organism>
<dbReference type="KEGG" id="knv:Pan216_27410"/>
<keyword evidence="2" id="KW-1185">Reference proteome</keyword>
<name>A0A518B4L7_9BACT</name>
<evidence type="ECO:0000313" key="2">
    <source>
        <dbReference type="Proteomes" id="UP000317093"/>
    </source>
</evidence>
<sequence length="30" mass="3502">MFKSSETLVRSRVLPGYTSPVRAFYEDLDH</sequence>
<evidence type="ECO:0000313" key="1">
    <source>
        <dbReference type="EMBL" id="QDU61876.1"/>
    </source>
</evidence>
<proteinExistence type="predicted"/>